<evidence type="ECO:0000313" key="10">
    <source>
        <dbReference type="Proteomes" id="UP000800092"/>
    </source>
</evidence>
<dbReference type="AlphaFoldDB" id="A0A6A6HJ26"/>
<dbReference type="GO" id="GO:0005506">
    <property type="term" value="F:iron ion binding"/>
    <property type="evidence" value="ECO:0007669"/>
    <property type="project" value="InterPro"/>
</dbReference>
<dbReference type="GO" id="GO:0004497">
    <property type="term" value="F:monooxygenase activity"/>
    <property type="evidence" value="ECO:0007669"/>
    <property type="project" value="UniProtKB-KW"/>
</dbReference>
<dbReference type="PROSITE" id="PS00086">
    <property type="entry name" value="CYTOCHROME_P450"/>
    <property type="match status" value="1"/>
</dbReference>
<dbReference type="CDD" id="cd11062">
    <property type="entry name" value="CYP58-like"/>
    <property type="match status" value="1"/>
</dbReference>
<evidence type="ECO:0000256" key="7">
    <source>
        <dbReference type="PIRSR" id="PIRSR602401-1"/>
    </source>
</evidence>
<keyword evidence="6 8" id="KW-0503">Monooxygenase</keyword>
<dbReference type="Gene3D" id="1.10.630.10">
    <property type="entry name" value="Cytochrome P450"/>
    <property type="match status" value="1"/>
</dbReference>
<keyword evidence="10" id="KW-1185">Reference proteome</keyword>
<feature type="binding site" description="axial binding residue" evidence="7">
    <location>
        <position position="436"/>
    </location>
    <ligand>
        <name>heme</name>
        <dbReference type="ChEBI" id="CHEBI:30413"/>
    </ligand>
    <ligandPart>
        <name>Fe</name>
        <dbReference type="ChEBI" id="CHEBI:18248"/>
    </ligandPart>
</feature>
<dbReference type="InterPro" id="IPR050121">
    <property type="entry name" value="Cytochrome_P450_monoxygenase"/>
</dbReference>
<evidence type="ECO:0000256" key="1">
    <source>
        <dbReference type="ARBA" id="ARBA00001971"/>
    </source>
</evidence>
<dbReference type="GO" id="GO:0020037">
    <property type="term" value="F:heme binding"/>
    <property type="evidence" value="ECO:0007669"/>
    <property type="project" value="InterPro"/>
</dbReference>
<dbReference type="PANTHER" id="PTHR24305">
    <property type="entry name" value="CYTOCHROME P450"/>
    <property type="match status" value="1"/>
</dbReference>
<evidence type="ECO:0000313" key="9">
    <source>
        <dbReference type="EMBL" id="KAF2237961.1"/>
    </source>
</evidence>
<evidence type="ECO:0000256" key="4">
    <source>
        <dbReference type="ARBA" id="ARBA00023002"/>
    </source>
</evidence>
<keyword evidence="5 7" id="KW-0408">Iron</keyword>
<accession>A0A6A6HJ26</accession>
<evidence type="ECO:0000256" key="5">
    <source>
        <dbReference type="ARBA" id="ARBA00023004"/>
    </source>
</evidence>
<keyword evidence="3 7" id="KW-0479">Metal-binding</keyword>
<dbReference type="SUPFAM" id="SSF48264">
    <property type="entry name" value="Cytochrome P450"/>
    <property type="match status" value="1"/>
</dbReference>
<dbReference type="EMBL" id="ML991777">
    <property type="protein sequence ID" value="KAF2237961.1"/>
    <property type="molecule type" value="Genomic_DNA"/>
</dbReference>
<reference evidence="9" key="1">
    <citation type="journal article" date="2020" name="Stud. Mycol.">
        <title>101 Dothideomycetes genomes: a test case for predicting lifestyles and emergence of pathogens.</title>
        <authorList>
            <person name="Haridas S."/>
            <person name="Albert R."/>
            <person name="Binder M."/>
            <person name="Bloem J."/>
            <person name="Labutti K."/>
            <person name="Salamov A."/>
            <person name="Andreopoulos B."/>
            <person name="Baker S."/>
            <person name="Barry K."/>
            <person name="Bills G."/>
            <person name="Bluhm B."/>
            <person name="Cannon C."/>
            <person name="Castanera R."/>
            <person name="Culley D."/>
            <person name="Daum C."/>
            <person name="Ezra D."/>
            <person name="Gonzalez J."/>
            <person name="Henrissat B."/>
            <person name="Kuo A."/>
            <person name="Liang C."/>
            <person name="Lipzen A."/>
            <person name="Lutzoni F."/>
            <person name="Magnuson J."/>
            <person name="Mondo S."/>
            <person name="Nolan M."/>
            <person name="Ohm R."/>
            <person name="Pangilinan J."/>
            <person name="Park H.-J."/>
            <person name="Ramirez L."/>
            <person name="Alfaro M."/>
            <person name="Sun H."/>
            <person name="Tritt A."/>
            <person name="Yoshinaga Y."/>
            <person name="Zwiers L.-H."/>
            <person name="Turgeon B."/>
            <person name="Goodwin S."/>
            <person name="Spatafora J."/>
            <person name="Crous P."/>
            <person name="Grigoriev I."/>
        </authorList>
    </citation>
    <scope>NUCLEOTIDE SEQUENCE</scope>
    <source>
        <strain evidence="9">Tuck. ex Michener</strain>
    </source>
</reference>
<name>A0A6A6HJ26_VIRVR</name>
<dbReference type="InterPro" id="IPR002401">
    <property type="entry name" value="Cyt_P450_E_grp-I"/>
</dbReference>
<evidence type="ECO:0000256" key="6">
    <source>
        <dbReference type="ARBA" id="ARBA00023033"/>
    </source>
</evidence>
<dbReference type="Pfam" id="PF00067">
    <property type="entry name" value="p450"/>
    <property type="match status" value="1"/>
</dbReference>
<dbReference type="PANTHER" id="PTHR24305:SF157">
    <property type="entry name" value="N-ACETYLTRYPTOPHAN 6-HYDROXYLASE IVOC-RELATED"/>
    <property type="match status" value="1"/>
</dbReference>
<dbReference type="GO" id="GO:0016705">
    <property type="term" value="F:oxidoreductase activity, acting on paired donors, with incorporation or reduction of molecular oxygen"/>
    <property type="evidence" value="ECO:0007669"/>
    <property type="project" value="InterPro"/>
</dbReference>
<keyword evidence="4 8" id="KW-0560">Oxidoreductase</keyword>
<dbReference type="PRINTS" id="PR00463">
    <property type="entry name" value="EP450I"/>
</dbReference>
<organism evidence="9 10">
    <name type="scientific">Viridothelium virens</name>
    <name type="common">Speckled blister lichen</name>
    <name type="synonym">Trypethelium virens</name>
    <dbReference type="NCBI Taxonomy" id="1048519"/>
    <lineage>
        <taxon>Eukaryota</taxon>
        <taxon>Fungi</taxon>
        <taxon>Dikarya</taxon>
        <taxon>Ascomycota</taxon>
        <taxon>Pezizomycotina</taxon>
        <taxon>Dothideomycetes</taxon>
        <taxon>Dothideomycetes incertae sedis</taxon>
        <taxon>Trypetheliales</taxon>
        <taxon>Trypetheliaceae</taxon>
        <taxon>Viridothelium</taxon>
    </lineage>
</organism>
<evidence type="ECO:0000256" key="3">
    <source>
        <dbReference type="ARBA" id="ARBA00022723"/>
    </source>
</evidence>
<dbReference type="OrthoDB" id="3945418at2759"/>
<proteinExistence type="inferred from homology"/>
<sequence>MVLYYVLAFLLYRLGKIVYNLYFHPLHKFPGPKLTAATHAYEFYYSIVKDGQFIWEIEKMHKQYGPIVRINPRELHISDPSFYNEIYAGNPKKVDGDLPFTRSTGVSKSMFAANEHNLHQFRRNILANFFSKRSITNIQPLIQDKIERLIKKLEEARNDGSVVNLTTLSAAFTADTISHYTYGVSLGCLDGQSENILTDATQAVLSFGHWLRFIPLRFSNMKKLHPRFVESTFPKAATVLKTHRRISALALEVLNAKEPKSSKETMFTALADPELPAEERTLARLEDEGFVVLAAGTETTAYSLSVTLYHLLANPDIQSQLYDEVKNVMPEPSSQPPLAVLENLPLLRGVVNEGLRLSMGTFTRHPRVAPDRVLQYKDWTIPVGTPCSTATYFVHTNPEIFPKPTTFDPWRWIRAAEQGQHLESQLALFSKGSRACLGINMAYAELYMTIAGLIRRVKMDLYETTVDCVTPFRDHLIVVPKDTTGVRAIVTAINTS</sequence>
<evidence type="ECO:0000256" key="2">
    <source>
        <dbReference type="ARBA" id="ARBA00010617"/>
    </source>
</evidence>
<dbReference type="InterPro" id="IPR017972">
    <property type="entry name" value="Cyt_P450_CS"/>
</dbReference>
<protein>
    <submittedName>
        <fullName evidence="9">Cytochrome P450</fullName>
    </submittedName>
</protein>
<comment type="similarity">
    <text evidence="2 8">Belongs to the cytochrome P450 family.</text>
</comment>
<dbReference type="PRINTS" id="PR00385">
    <property type="entry name" value="P450"/>
</dbReference>
<gene>
    <name evidence="9" type="ORF">EV356DRAFT_331732</name>
</gene>
<dbReference type="InterPro" id="IPR001128">
    <property type="entry name" value="Cyt_P450"/>
</dbReference>
<keyword evidence="7 8" id="KW-0349">Heme</keyword>
<evidence type="ECO:0000256" key="8">
    <source>
        <dbReference type="RuleBase" id="RU000461"/>
    </source>
</evidence>
<dbReference type="InterPro" id="IPR036396">
    <property type="entry name" value="Cyt_P450_sf"/>
</dbReference>
<dbReference type="Proteomes" id="UP000800092">
    <property type="component" value="Unassembled WGS sequence"/>
</dbReference>
<comment type="cofactor">
    <cofactor evidence="1 7">
        <name>heme</name>
        <dbReference type="ChEBI" id="CHEBI:30413"/>
    </cofactor>
</comment>